<dbReference type="AlphaFoldDB" id="A0AAV8TG42"/>
<dbReference type="Proteomes" id="UP001159364">
    <property type="component" value="Linkage Group LG05"/>
</dbReference>
<dbReference type="SUPFAM" id="SSF52087">
    <property type="entry name" value="CRAL/TRIO domain"/>
    <property type="match status" value="1"/>
</dbReference>
<organism evidence="1 2">
    <name type="scientific">Erythroxylum novogranatense</name>
    <dbReference type="NCBI Taxonomy" id="1862640"/>
    <lineage>
        <taxon>Eukaryota</taxon>
        <taxon>Viridiplantae</taxon>
        <taxon>Streptophyta</taxon>
        <taxon>Embryophyta</taxon>
        <taxon>Tracheophyta</taxon>
        <taxon>Spermatophyta</taxon>
        <taxon>Magnoliopsida</taxon>
        <taxon>eudicotyledons</taxon>
        <taxon>Gunneridae</taxon>
        <taxon>Pentapetalae</taxon>
        <taxon>rosids</taxon>
        <taxon>fabids</taxon>
        <taxon>Malpighiales</taxon>
        <taxon>Erythroxylaceae</taxon>
        <taxon>Erythroxylum</taxon>
    </lineage>
</organism>
<dbReference type="Gene3D" id="3.40.525.10">
    <property type="entry name" value="CRAL-TRIO lipid binding domain"/>
    <property type="match status" value="1"/>
</dbReference>
<dbReference type="EMBL" id="JAIWQS010000005">
    <property type="protein sequence ID" value="KAJ8765000.1"/>
    <property type="molecule type" value="Genomic_DNA"/>
</dbReference>
<protein>
    <recommendedName>
        <fullName evidence="3">LisH domain-containing protein</fullName>
    </recommendedName>
</protein>
<keyword evidence="2" id="KW-1185">Reference proteome</keyword>
<gene>
    <name evidence="1" type="ORF">K2173_010472</name>
</gene>
<reference evidence="1 2" key="1">
    <citation type="submission" date="2021-09" db="EMBL/GenBank/DDBJ databases">
        <title>Genomic insights and catalytic innovation underlie evolution of tropane alkaloids biosynthesis.</title>
        <authorList>
            <person name="Wang Y.-J."/>
            <person name="Tian T."/>
            <person name="Huang J.-P."/>
            <person name="Huang S.-X."/>
        </authorList>
    </citation>
    <scope>NUCLEOTIDE SEQUENCE [LARGE SCALE GENOMIC DNA]</scope>
    <source>
        <strain evidence="1">KIB-2018</strain>
        <tissue evidence="1">Leaf</tissue>
    </source>
</reference>
<dbReference type="InterPro" id="IPR036865">
    <property type="entry name" value="CRAL-TRIO_dom_sf"/>
</dbReference>
<sequence>MELLRKPTPLSLEQVGVLALCNDAYVGRFLRAKGDNVKKAVKCLRAYEFSAELVEGVAYVAGHDEESRPVLLLVTLSTFRSYLHFHFFLLFNSLYQNSIFRFIFYKFTRFLAFTLEVVVSTIPRNSEQFILLFDANMSISSKFSLITYKGFFRSASTFINLLLLTLRIVAEYYPCRLYKAFGIQPFVELLAVTMVVSSLDFKKSLEFCDFCSNSRVSSLQFKPSFSFIVLEGFNSLKPWFLTLTDQNALKVQATSKSPLGSVQISPLNAKSTSFASSITTTSRQSINGYTRPINKTLLPSTPMLHHVTTREPVKISQSRTPWPSFVQSPTMFFKKNCKTDKARKSFIPFLRFYRWPYDKILYRSKIHPHLVFSSLSYHLILGDTRCRYYKGSKLRV</sequence>
<evidence type="ECO:0000313" key="1">
    <source>
        <dbReference type="EMBL" id="KAJ8765000.1"/>
    </source>
</evidence>
<accession>A0AAV8TG42</accession>
<dbReference type="PANTHER" id="PTHR47104:SF1">
    <property type="entry name" value="SEC14P-LIKE PHOSPHATIDYLINOSITOL TRANSFER FAMILY PROTEIN"/>
    <property type="match status" value="1"/>
</dbReference>
<evidence type="ECO:0000313" key="2">
    <source>
        <dbReference type="Proteomes" id="UP001159364"/>
    </source>
</evidence>
<evidence type="ECO:0008006" key="3">
    <source>
        <dbReference type="Google" id="ProtNLM"/>
    </source>
</evidence>
<name>A0AAV8TG42_9ROSI</name>
<proteinExistence type="predicted"/>
<comment type="caution">
    <text evidence="1">The sequence shown here is derived from an EMBL/GenBank/DDBJ whole genome shotgun (WGS) entry which is preliminary data.</text>
</comment>
<dbReference type="PANTHER" id="PTHR47104">
    <property type="entry name" value="SEC14P-LIKE PHOSPHATIDYLINOSITOL TRANSFER FAMILY PROTEIN"/>
    <property type="match status" value="1"/>
</dbReference>